<comment type="caution">
    <text evidence="1">The sequence shown here is derived from an EMBL/GenBank/DDBJ whole genome shotgun (WGS) entry which is preliminary data.</text>
</comment>
<gene>
    <name evidence="1" type="ORF">ACFOD9_11475</name>
</gene>
<dbReference type="RefSeq" id="WP_379510251.1">
    <property type="nucleotide sequence ID" value="NZ_JBHRTQ010000010.1"/>
</dbReference>
<name>A0ABV7ITG8_9SPHN</name>
<protein>
    <submittedName>
        <fullName evidence="1">Uncharacterized protein</fullName>
    </submittedName>
</protein>
<dbReference type="Proteomes" id="UP001595604">
    <property type="component" value="Unassembled WGS sequence"/>
</dbReference>
<keyword evidence="2" id="KW-1185">Reference proteome</keyword>
<evidence type="ECO:0000313" key="2">
    <source>
        <dbReference type="Proteomes" id="UP001595604"/>
    </source>
</evidence>
<accession>A0ABV7ITG8</accession>
<evidence type="ECO:0000313" key="1">
    <source>
        <dbReference type="EMBL" id="MFC3174869.1"/>
    </source>
</evidence>
<dbReference type="EMBL" id="JBHRTQ010000010">
    <property type="protein sequence ID" value="MFC3174869.1"/>
    <property type="molecule type" value="Genomic_DNA"/>
</dbReference>
<sequence length="215" mass="23154">MPIDHTHTANGKWMTDSQVLAEVESGIHNASDAILPAETCLYRAGHRFRLDKATGQTVPNTPEAVYESPWWSTYYDFNKVTWARGGDDQAGAARSAYAIHPGWGGDCTLFASIVLTCDLSVWYGIGKAVTEAELGSRQMSVWFPDEDILQIYIPGLHRTGNAAQAGNAKLWTTQRSVFNVGGAFSNGTGYQGALPLPLTTAGGAGSNPPIQMTLF</sequence>
<proteinExistence type="predicted"/>
<organism evidence="1 2">
    <name type="scientific">Novosphingobium bradum</name>
    <dbReference type="NCBI Taxonomy" id="1737444"/>
    <lineage>
        <taxon>Bacteria</taxon>
        <taxon>Pseudomonadati</taxon>
        <taxon>Pseudomonadota</taxon>
        <taxon>Alphaproteobacteria</taxon>
        <taxon>Sphingomonadales</taxon>
        <taxon>Sphingomonadaceae</taxon>
        <taxon>Novosphingobium</taxon>
    </lineage>
</organism>
<reference evidence="2" key="1">
    <citation type="journal article" date="2019" name="Int. J. Syst. Evol. Microbiol.">
        <title>The Global Catalogue of Microorganisms (GCM) 10K type strain sequencing project: providing services to taxonomists for standard genome sequencing and annotation.</title>
        <authorList>
            <consortium name="The Broad Institute Genomics Platform"/>
            <consortium name="The Broad Institute Genome Sequencing Center for Infectious Disease"/>
            <person name="Wu L."/>
            <person name="Ma J."/>
        </authorList>
    </citation>
    <scope>NUCLEOTIDE SEQUENCE [LARGE SCALE GENOMIC DNA]</scope>
    <source>
        <strain evidence="2">KCTC 42984</strain>
    </source>
</reference>